<dbReference type="EMBL" id="GBRH01233692">
    <property type="protein sequence ID" value="JAD64203.1"/>
    <property type="molecule type" value="Transcribed_RNA"/>
</dbReference>
<dbReference type="AlphaFoldDB" id="A0A0A9BPY8"/>
<accession>A0A0A9BPY8</accession>
<reference evidence="2" key="2">
    <citation type="journal article" date="2015" name="Data Brief">
        <title>Shoot transcriptome of the giant reed, Arundo donax.</title>
        <authorList>
            <person name="Barrero R.A."/>
            <person name="Guerrero F.D."/>
            <person name="Moolhuijzen P."/>
            <person name="Goolsby J.A."/>
            <person name="Tidwell J."/>
            <person name="Bellgard S.E."/>
            <person name="Bellgard M.I."/>
        </authorList>
    </citation>
    <scope>NUCLEOTIDE SEQUENCE</scope>
    <source>
        <tissue evidence="2">Shoot tissue taken approximately 20 cm above the soil surface</tissue>
    </source>
</reference>
<protein>
    <submittedName>
        <fullName evidence="2">Uncharacterized protein</fullName>
    </submittedName>
</protein>
<reference evidence="2" key="1">
    <citation type="submission" date="2014-09" db="EMBL/GenBank/DDBJ databases">
        <authorList>
            <person name="Magalhaes I.L.F."/>
            <person name="Oliveira U."/>
            <person name="Santos F.R."/>
            <person name="Vidigal T.H.D.A."/>
            <person name="Brescovit A.D."/>
            <person name="Santos A.J."/>
        </authorList>
    </citation>
    <scope>NUCLEOTIDE SEQUENCE</scope>
    <source>
        <tissue evidence="2">Shoot tissue taken approximately 20 cm above the soil surface</tissue>
    </source>
</reference>
<evidence type="ECO:0000313" key="2">
    <source>
        <dbReference type="EMBL" id="JAD64203.1"/>
    </source>
</evidence>
<evidence type="ECO:0000256" key="1">
    <source>
        <dbReference type="SAM" id="MobiDB-lite"/>
    </source>
</evidence>
<feature type="region of interest" description="Disordered" evidence="1">
    <location>
        <begin position="1"/>
        <end position="29"/>
    </location>
</feature>
<proteinExistence type="predicted"/>
<name>A0A0A9BPY8_ARUDO</name>
<organism evidence="2">
    <name type="scientific">Arundo donax</name>
    <name type="common">Giant reed</name>
    <name type="synonym">Donax arundinaceus</name>
    <dbReference type="NCBI Taxonomy" id="35708"/>
    <lineage>
        <taxon>Eukaryota</taxon>
        <taxon>Viridiplantae</taxon>
        <taxon>Streptophyta</taxon>
        <taxon>Embryophyta</taxon>
        <taxon>Tracheophyta</taxon>
        <taxon>Spermatophyta</taxon>
        <taxon>Magnoliopsida</taxon>
        <taxon>Liliopsida</taxon>
        <taxon>Poales</taxon>
        <taxon>Poaceae</taxon>
        <taxon>PACMAD clade</taxon>
        <taxon>Arundinoideae</taxon>
        <taxon>Arundineae</taxon>
        <taxon>Arundo</taxon>
    </lineage>
</organism>
<sequence length="29" mass="3359">MPRLDPKLLRPGQIIRPTPPHQETRARLA</sequence>